<dbReference type="Gene3D" id="3.30.450.20">
    <property type="entry name" value="PAS domain"/>
    <property type="match status" value="1"/>
</dbReference>
<dbReference type="InterPro" id="IPR035965">
    <property type="entry name" value="PAS-like_dom_sf"/>
</dbReference>
<feature type="transmembrane region" description="Helical" evidence="2">
    <location>
        <begin position="197"/>
        <end position="217"/>
    </location>
</feature>
<dbReference type="InterPro" id="IPR031621">
    <property type="entry name" value="HisKA_7TM"/>
</dbReference>
<dbReference type="InterPro" id="IPR000160">
    <property type="entry name" value="GGDEF_dom"/>
</dbReference>
<evidence type="ECO:0000256" key="2">
    <source>
        <dbReference type="SAM" id="Phobius"/>
    </source>
</evidence>
<feature type="transmembrane region" description="Helical" evidence="2">
    <location>
        <begin position="132"/>
        <end position="155"/>
    </location>
</feature>
<dbReference type="AlphaFoldDB" id="A0A9X4H2A9"/>
<dbReference type="InterPro" id="IPR029787">
    <property type="entry name" value="Nucleotide_cyclase"/>
</dbReference>
<dbReference type="GO" id="GO:0006355">
    <property type="term" value="P:regulation of DNA-templated transcription"/>
    <property type="evidence" value="ECO:0007669"/>
    <property type="project" value="InterPro"/>
</dbReference>
<feature type="transmembrane region" description="Helical" evidence="2">
    <location>
        <begin position="93"/>
        <end position="112"/>
    </location>
</feature>
<keyword evidence="4" id="KW-0548">Nucleotidyltransferase</keyword>
<feature type="domain" description="GGDEF" evidence="3">
    <location>
        <begin position="408"/>
        <end position="541"/>
    </location>
</feature>
<evidence type="ECO:0000313" key="4">
    <source>
        <dbReference type="EMBL" id="MDF9407158.1"/>
    </source>
</evidence>
<evidence type="ECO:0000259" key="3">
    <source>
        <dbReference type="PROSITE" id="PS50887"/>
    </source>
</evidence>
<dbReference type="SUPFAM" id="SSF55073">
    <property type="entry name" value="Nucleotide cyclase"/>
    <property type="match status" value="1"/>
</dbReference>
<keyword evidence="4" id="KW-0808">Transferase</keyword>
<dbReference type="CDD" id="cd01949">
    <property type="entry name" value="GGDEF"/>
    <property type="match status" value="1"/>
</dbReference>
<dbReference type="RefSeq" id="WP_277442334.1">
    <property type="nucleotide sequence ID" value="NZ_JAKOAV010000002.1"/>
</dbReference>
<keyword evidence="5" id="KW-1185">Reference proteome</keyword>
<dbReference type="SUPFAM" id="SSF55785">
    <property type="entry name" value="PYP-like sensor domain (PAS domain)"/>
    <property type="match status" value="1"/>
</dbReference>
<keyword evidence="2" id="KW-0472">Membrane</keyword>
<reference evidence="4" key="1">
    <citation type="submission" date="2022-02" db="EMBL/GenBank/DDBJ databases">
        <authorList>
            <person name="Leng L."/>
        </authorList>
    </citation>
    <scope>NUCLEOTIDE SEQUENCE</scope>
    <source>
        <strain evidence="4">JI</strain>
    </source>
</reference>
<dbReference type="EMBL" id="JAKOAV010000002">
    <property type="protein sequence ID" value="MDF9407158.1"/>
    <property type="molecule type" value="Genomic_DNA"/>
</dbReference>
<feature type="transmembrane region" description="Helical" evidence="2">
    <location>
        <begin position="57"/>
        <end position="81"/>
    </location>
</feature>
<evidence type="ECO:0000256" key="1">
    <source>
        <dbReference type="SAM" id="Coils"/>
    </source>
</evidence>
<dbReference type="Pfam" id="PF13426">
    <property type="entry name" value="PAS_9"/>
    <property type="match status" value="1"/>
</dbReference>
<comment type="caution">
    <text evidence="4">The sequence shown here is derived from an EMBL/GenBank/DDBJ whole genome shotgun (WGS) entry which is preliminary data.</text>
</comment>
<dbReference type="PANTHER" id="PTHR45138:SF9">
    <property type="entry name" value="DIGUANYLATE CYCLASE DGCM-RELATED"/>
    <property type="match status" value="1"/>
</dbReference>
<accession>A0A9X4H2A9</accession>
<dbReference type="PROSITE" id="PS50887">
    <property type="entry name" value="GGDEF"/>
    <property type="match status" value="1"/>
</dbReference>
<feature type="coiled-coil region" evidence="1">
    <location>
        <begin position="336"/>
        <end position="363"/>
    </location>
</feature>
<dbReference type="InterPro" id="IPR000014">
    <property type="entry name" value="PAS"/>
</dbReference>
<dbReference type="Pfam" id="PF16927">
    <property type="entry name" value="HisKA_7TM"/>
    <property type="match status" value="1"/>
</dbReference>
<dbReference type="InterPro" id="IPR043128">
    <property type="entry name" value="Rev_trsase/Diguanyl_cyclase"/>
</dbReference>
<dbReference type="Proteomes" id="UP001154312">
    <property type="component" value="Unassembled WGS sequence"/>
</dbReference>
<dbReference type="Pfam" id="PF00990">
    <property type="entry name" value="GGDEF"/>
    <property type="match status" value="1"/>
</dbReference>
<feature type="transmembrane region" description="Helical" evidence="2">
    <location>
        <begin position="167"/>
        <end position="191"/>
    </location>
</feature>
<feature type="transmembrane region" description="Helical" evidence="2">
    <location>
        <begin position="32"/>
        <end position="51"/>
    </location>
</feature>
<dbReference type="NCBIfam" id="TIGR00254">
    <property type="entry name" value="GGDEF"/>
    <property type="match status" value="1"/>
</dbReference>
<feature type="transmembrane region" description="Helical" evidence="2">
    <location>
        <begin position="6"/>
        <end position="25"/>
    </location>
</feature>
<dbReference type="FunFam" id="3.30.70.270:FF:000001">
    <property type="entry name" value="Diguanylate cyclase domain protein"/>
    <property type="match status" value="1"/>
</dbReference>
<protein>
    <submittedName>
        <fullName evidence="4">Diguanylate cyclase</fullName>
        <ecNumber evidence="4">2.7.7.65</ecNumber>
    </submittedName>
</protein>
<proteinExistence type="predicted"/>
<dbReference type="PANTHER" id="PTHR45138">
    <property type="entry name" value="REGULATORY COMPONENTS OF SENSORY TRANSDUCTION SYSTEM"/>
    <property type="match status" value="1"/>
</dbReference>
<dbReference type="GO" id="GO:0052621">
    <property type="term" value="F:diguanylate cyclase activity"/>
    <property type="evidence" value="ECO:0007669"/>
    <property type="project" value="UniProtKB-EC"/>
</dbReference>
<sequence>MVDFYVFVILVALFMYVLVVNDITVLYKAYLVFHYLLGMWPFCNFLINVTPDQQLQWVFLSAAFVSLCFLGFGWHIFALVLTGKIKNVKKAYLYLWAVPAVFCSLLVITNPWHFLFAKPSLNGWATRTYGPFFWLFVFSIIIYFIVGGALMIYELATVSEKNKKKQLMLCIWGVVSFLALSITDVLLNAFILPETVVVPGLTSSGLIILAICFVVAIQKYDLFKIVSIAQREVIDSMATGMVIIDKNEVVLDINKSAGRLINLQPGHVFNVGEFYPASGIEFDGEFLEEYGGDKSKILQTEIIINQEQPRHVAMNISPVFDHKKNLLGRSITLNDVTELRGLIEKINENNETLKLQNEELLQFQSKLYKANRKLEQMSITDALTGCYNKRYILNQLDYEIAAARRYSIPFSLMLLDLDKFKLINDTYGHLAGDDVLRGVVDIVNKNLRRSDILARFGGEEFIIYIPHIDHDGAVALANRIRSMLENQTVKTMIGELSVTISIGLISVIKVESINIEEDFLKDLLARADNALADNALYEAKLNGRNCIVAEVFD</sequence>
<organism evidence="4 5">
    <name type="scientific">Pelotomaculum isophthalicicum JI</name>
    <dbReference type="NCBI Taxonomy" id="947010"/>
    <lineage>
        <taxon>Bacteria</taxon>
        <taxon>Bacillati</taxon>
        <taxon>Bacillota</taxon>
        <taxon>Clostridia</taxon>
        <taxon>Eubacteriales</taxon>
        <taxon>Desulfotomaculaceae</taxon>
        <taxon>Pelotomaculum</taxon>
    </lineage>
</organism>
<dbReference type="Gene3D" id="3.30.70.270">
    <property type="match status" value="1"/>
</dbReference>
<dbReference type="InterPro" id="IPR050469">
    <property type="entry name" value="Diguanylate_Cyclase"/>
</dbReference>
<keyword evidence="2" id="KW-0812">Transmembrane</keyword>
<dbReference type="EC" id="2.7.7.65" evidence="4"/>
<name>A0A9X4H2A9_9FIRM</name>
<gene>
    <name evidence="4" type="ORF">L7E55_02105</name>
</gene>
<dbReference type="SMART" id="SM00267">
    <property type="entry name" value="GGDEF"/>
    <property type="match status" value="1"/>
</dbReference>
<keyword evidence="2" id="KW-1133">Transmembrane helix</keyword>
<evidence type="ECO:0000313" key="5">
    <source>
        <dbReference type="Proteomes" id="UP001154312"/>
    </source>
</evidence>
<keyword evidence="1" id="KW-0175">Coiled coil</keyword>